<feature type="chain" id="PRO_5041350180" evidence="2">
    <location>
        <begin position="17"/>
        <end position="325"/>
    </location>
</feature>
<evidence type="ECO:0000313" key="4">
    <source>
        <dbReference type="Proteomes" id="UP001176961"/>
    </source>
</evidence>
<protein>
    <submittedName>
        <fullName evidence="3">Uncharacterized protein</fullName>
    </submittedName>
</protein>
<organism evidence="3 4">
    <name type="scientific">Cylicocyclus nassatus</name>
    <name type="common">Nematode worm</name>
    <dbReference type="NCBI Taxonomy" id="53992"/>
    <lineage>
        <taxon>Eukaryota</taxon>
        <taxon>Metazoa</taxon>
        <taxon>Ecdysozoa</taxon>
        <taxon>Nematoda</taxon>
        <taxon>Chromadorea</taxon>
        <taxon>Rhabditida</taxon>
        <taxon>Rhabditina</taxon>
        <taxon>Rhabditomorpha</taxon>
        <taxon>Strongyloidea</taxon>
        <taxon>Strongylidae</taxon>
        <taxon>Cylicocyclus</taxon>
    </lineage>
</organism>
<gene>
    <name evidence="3" type="ORF">CYNAS_LOCUS9245</name>
</gene>
<keyword evidence="4" id="KW-1185">Reference proteome</keyword>
<evidence type="ECO:0000313" key="3">
    <source>
        <dbReference type="EMBL" id="CAJ0597262.1"/>
    </source>
</evidence>
<dbReference type="EMBL" id="CATQJL010000223">
    <property type="protein sequence ID" value="CAJ0597262.1"/>
    <property type="molecule type" value="Genomic_DNA"/>
</dbReference>
<dbReference type="SUPFAM" id="SSF57501">
    <property type="entry name" value="Cystine-knot cytokines"/>
    <property type="match status" value="1"/>
</dbReference>
<feature type="compositionally biased region" description="Acidic residues" evidence="1">
    <location>
        <begin position="145"/>
        <end position="156"/>
    </location>
</feature>
<dbReference type="PANTHER" id="PTHR33995">
    <property type="entry name" value="PROTEIN CBG18546"/>
    <property type="match status" value="1"/>
</dbReference>
<evidence type="ECO:0000256" key="1">
    <source>
        <dbReference type="SAM" id="MobiDB-lite"/>
    </source>
</evidence>
<feature type="region of interest" description="Disordered" evidence="1">
    <location>
        <begin position="135"/>
        <end position="167"/>
    </location>
</feature>
<comment type="caution">
    <text evidence="3">The sequence shown here is derived from an EMBL/GenBank/DDBJ whole genome shotgun (WGS) entry which is preliminary data.</text>
</comment>
<dbReference type="PANTHER" id="PTHR33995:SF4">
    <property type="entry name" value="PROTEIN CBG09882"/>
    <property type="match status" value="1"/>
</dbReference>
<dbReference type="AlphaFoldDB" id="A0AA36M506"/>
<feature type="signal peptide" evidence="2">
    <location>
        <begin position="1"/>
        <end position="16"/>
    </location>
</feature>
<dbReference type="Proteomes" id="UP001176961">
    <property type="component" value="Unassembled WGS sequence"/>
</dbReference>
<accession>A0AA36M506</accession>
<evidence type="ECO:0000256" key="2">
    <source>
        <dbReference type="SAM" id="SignalP"/>
    </source>
</evidence>
<dbReference type="InterPro" id="IPR029034">
    <property type="entry name" value="Cystine-knot_cytokine"/>
</dbReference>
<proteinExistence type="predicted"/>
<reference evidence="3" key="1">
    <citation type="submission" date="2023-07" db="EMBL/GenBank/DDBJ databases">
        <authorList>
            <consortium name="CYATHOMIX"/>
        </authorList>
    </citation>
    <scope>NUCLEOTIDE SEQUENCE</scope>
    <source>
        <strain evidence="3">N/A</strain>
    </source>
</reference>
<sequence>MRIVILILASIHSILSQYSQTSRTTSQPQPQCQCITPPAGPLPCLPYDSRFQAATLEEAMLSFPDLTINQEEPGQASTIEEEMNCTTQACLDCRDDMRRKLHEVGLMNATITEILQSTNFTSTCQKYRFARKDKGMHNRGAPVENSDEDDDDDSDSSDEKMRWRKRWRHGRRQKRQIVQANSSTQNIVGERFVLSCTTKGVTPDVTGTVALCSACWVWRRLPDNYSPQYINELLCDTDTNCLSGYAGCQLGHRTIEVVRNDTGVMRSVALTAGSYCECRATANSAIQTLVDGSGLPSLPAVGTSAAPSLSSSAIPPVTSGAQRIL</sequence>
<keyword evidence="2" id="KW-0732">Signal</keyword>
<name>A0AA36M506_CYLNA</name>